<feature type="domain" description="RanBP2-type" evidence="6">
    <location>
        <begin position="131"/>
        <end position="160"/>
    </location>
</feature>
<keyword evidence="1" id="KW-0479">Metal-binding</keyword>
<dbReference type="SMART" id="SM00547">
    <property type="entry name" value="ZnF_RBZ"/>
    <property type="match status" value="2"/>
</dbReference>
<dbReference type="PROSITE" id="PS01358">
    <property type="entry name" value="ZF_RANBP2_1"/>
    <property type="match status" value="1"/>
</dbReference>
<keyword evidence="2 4" id="KW-0863">Zinc-finger</keyword>
<dbReference type="Pfam" id="PF00641">
    <property type="entry name" value="Zn_ribbon_RanBP"/>
    <property type="match status" value="1"/>
</dbReference>
<feature type="compositionally biased region" description="Acidic residues" evidence="5">
    <location>
        <begin position="254"/>
        <end position="265"/>
    </location>
</feature>
<sequence>MPAMELLRASSLQVFLQFSQHQQTIYSHYMSEGISPGVSLQGDPQFPGVVMELSVGYEWMYLGDGVDGAGVGDFDALDECVRVVCRCKNVNFAKRLSCNRCGKEKTAVPARKVLGQEIGKVAAEKSRGLFSAEDWLCGRCGNVNWARRTQCNMCNAPRFGELEERTGLGGGYNERENVEYIDRSESDGEYDDFGRKKKKLRPKSSSSPQKVKKSEEEEDDDEEEEDGDVSKYKLESEDEEDSPAVSRPVVKKDDDDEEEEDDEEVDLSKYDLSGWGDDSSEEAKDSKKRKRSRSSTILGGLKLRENGIDVFKEAFLFTCVDMWCTYSKKQSPTSTHHDYN</sequence>
<dbReference type="EMBL" id="CP092881">
    <property type="protein sequence ID" value="UYV80441.1"/>
    <property type="molecule type" value="Genomic_DNA"/>
</dbReference>
<evidence type="ECO:0000256" key="4">
    <source>
        <dbReference type="PROSITE-ProRule" id="PRU00322"/>
    </source>
</evidence>
<evidence type="ECO:0000313" key="8">
    <source>
        <dbReference type="Proteomes" id="UP001235939"/>
    </source>
</evidence>
<feature type="region of interest" description="Disordered" evidence="5">
    <location>
        <begin position="179"/>
        <end position="295"/>
    </location>
</feature>
<dbReference type="Gene3D" id="4.10.1060.10">
    <property type="entry name" value="Zinc finger, RanBP2-type"/>
    <property type="match status" value="2"/>
</dbReference>
<accession>A0ABY6LGY0</accession>
<dbReference type="SUPFAM" id="SSF90209">
    <property type="entry name" value="Ran binding protein zinc finger-like"/>
    <property type="match status" value="1"/>
</dbReference>
<dbReference type="Proteomes" id="UP001235939">
    <property type="component" value="Chromosome 19"/>
</dbReference>
<organism evidence="7 8">
    <name type="scientific">Cordylochernes scorpioides</name>
    <dbReference type="NCBI Taxonomy" id="51811"/>
    <lineage>
        <taxon>Eukaryota</taxon>
        <taxon>Metazoa</taxon>
        <taxon>Ecdysozoa</taxon>
        <taxon>Arthropoda</taxon>
        <taxon>Chelicerata</taxon>
        <taxon>Arachnida</taxon>
        <taxon>Pseudoscorpiones</taxon>
        <taxon>Cheliferoidea</taxon>
        <taxon>Chernetidae</taxon>
        <taxon>Cordylochernes</taxon>
    </lineage>
</organism>
<reference evidence="7 8" key="1">
    <citation type="submission" date="2022-01" db="EMBL/GenBank/DDBJ databases">
        <title>A chromosomal length assembly of Cordylochernes scorpioides.</title>
        <authorList>
            <person name="Zeh D."/>
            <person name="Zeh J."/>
        </authorList>
    </citation>
    <scope>NUCLEOTIDE SEQUENCE [LARGE SCALE GENOMIC DNA]</scope>
    <source>
        <strain evidence="7">IN4F17</strain>
        <tissue evidence="7">Whole Body</tissue>
    </source>
</reference>
<evidence type="ECO:0000313" key="7">
    <source>
        <dbReference type="EMBL" id="UYV80441.1"/>
    </source>
</evidence>
<dbReference type="PANTHER" id="PTHR12999:SF17">
    <property type="entry name" value="ZINC FINGER RAN-BINDING DOMAIN-CONTAINING PROTEIN 2"/>
    <property type="match status" value="1"/>
</dbReference>
<evidence type="ECO:0000259" key="6">
    <source>
        <dbReference type="PROSITE" id="PS50199"/>
    </source>
</evidence>
<proteinExistence type="predicted"/>
<evidence type="ECO:0000256" key="5">
    <source>
        <dbReference type="SAM" id="MobiDB-lite"/>
    </source>
</evidence>
<feature type="compositionally biased region" description="Acidic residues" evidence="5">
    <location>
        <begin position="216"/>
        <end position="227"/>
    </location>
</feature>
<name>A0ABY6LGY0_9ARAC</name>
<gene>
    <name evidence="7" type="ORF">LAZ67_19000195</name>
</gene>
<protein>
    <submittedName>
        <fullName evidence="7">ZRANB2</fullName>
    </submittedName>
</protein>
<evidence type="ECO:0000256" key="3">
    <source>
        <dbReference type="ARBA" id="ARBA00022833"/>
    </source>
</evidence>
<dbReference type="InterPro" id="IPR036443">
    <property type="entry name" value="Znf_RanBP2_sf"/>
</dbReference>
<keyword evidence="3" id="KW-0862">Zinc</keyword>
<dbReference type="PROSITE" id="PS50199">
    <property type="entry name" value="ZF_RANBP2_2"/>
    <property type="match status" value="1"/>
</dbReference>
<keyword evidence="8" id="KW-1185">Reference proteome</keyword>
<evidence type="ECO:0000256" key="1">
    <source>
        <dbReference type="ARBA" id="ARBA00022723"/>
    </source>
</evidence>
<dbReference type="PANTHER" id="PTHR12999">
    <property type="entry name" value="ZINC FINGER RAN-BINDING DOMAIN-CONTAINING PROTEIN 2 ZRANB2-RELATED"/>
    <property type="match status" value="1"/>
</dbReference>
<dbReference type="InterPro" id="IPR001876">
    <property type="entry name" value="Znf_RanBP2"/>
</dbReference>
<evidence type="ECO:0000256" key="2">
    <source>
        <dbReference type="ARBA" id="ARBA00022771"/>
    </source>
</evidence>